<dbReference type="AlphaFoldDB" id="A0A0F9JUR9"/>
<name>A0A0F9JUR9_9ZZZZ</name>
<reference evidence="1" key="1">
    <citation type="journal article" date="2015" name="Nature">
        <title>Complex archaea that bridge the gap between prokaryotes and eukaryotes.</title>
        <authorList>
            <person name="Spang A."/>
            <person name="Saw J.H."/>
            <person name="Jorgensen S.L."/>
            <person name="Zaremba-Niedzwiedzka K."/>
            <person name="Martijn J."/>
            <person name="Lind A.E."/>
            <person name="van Eijk R."/>
            <person name="Schleper C."/>
            <person name="Guy L."/>
            <person name="Ettema T.J."/>
        </authorList>
    </citation>
    <scope>NUCLEOTIDE SEQUENCE</scope>
</reference>
<accession>A0A0F9JUR9</accession>
<dbReference type="EMBL" id="LAZR01009302">
    <property type="protein sequence ID" value="KKM73443.1"/>
    <property type="molecule type" value="Genomic_DNA"/>
</dbReference>
<sequence>MDCPWDGANEDSPCGGRMTPDGLCMNHSILFFDWWGCNGGYDFYETLPRLEARARADKWHKGLDLNDLDRILRD</sequence>
<protein>
    <submittedName>
        <fullName evidence="1">Uncharacterized protein</fullName>
    </submittedName>
</protein>
<evidence type="ECO:0000313" key="1">
    <source>
        <dbReference type="EMBL" id="KKM73443.1"/>
    </source>
</evidence>
<comment type="caution">
    <text evidence="1">The sequence shown here is derived from an EMBL/GenBank/DDBJ whole genome shotgun (WGS) entry which is preliminary data.</text>
</comment>
<organism evidence="1">
    <name type="scientific">marine sediment metagenome</name>
    <dbReference type="NCBI Taxonomy" id="412755"/>
    <lineage>
        <taxon>unclassified sequences</taxon>
        <taxon>metagenomes</taxon>
        <taxon>ecological metagenomes</taxon>
    </lineage>
</organism>
<proteinExistence type="predicted"/>
<gene>
    <name evidence="1" type="ORF">LCGC14_1410410</name>
</gene>